<dbReference type="EMBL" id="QMKK01000061">
    <property type="protein sequence ID" value="RAX37399.1"/>
    <property type="molecule type" value="Genomic_DNA"/>
</dbReference>
<dbReference type="Pfam" id="PF00534">
    <property type="entry name" value="Glycos_transf_1"/>
    <property type="match status" value="1"/>
</dbReference>
<dbReference type="PANTHER" id="PTHR45947">
    <property type="entry name" value="SULFOQUINOVOSYL TRANSFERASE SQD2"/>
    <property type="match status" value="1"/>
</dbReference>
<dbReference type="OrthoDB" id="9807414at2"/>
<protein>
    <submittedName>
        <fullName evidence="3">Glycosyl transferase family 1</fullName>
    </submittedName>
</protein>
<feature type="domain" description="Glycosyl transferase family 1" evidence="1">
    <location>
        <begin position="260"/>
        <end position="396"/>
    </location>
</feature>
<dbReference type="AlphaFoldDB" id="A0A329Y0E6"/>
<dbReference type="InterPro" id="IPR001296">
    <property type="entry name" value="Glyco_trans_1"/>
</dbReference>
<gene>
    <name evidence="3" type="ORF">DQ393_31850</name>
</gene>
<comment type="caution">
    <text evidence="3">The sequence shown here is derived from an EMBL/GenBank/DDBJ whole genome shotgun (WGS) entry which is preliminary data.</text>
</comment>
<dbReference type="Gene3D" id="3.40.50.2000">
    <property type="entry name" value="Glycogen Phosphorylase B"/>
    <property type="match status" value="2"/>
</dbReference>
<dbReference type="InterPro" id="IPR050194">
    <property type="entry name" value="Glycosyltransferase_grp1"/>
</dbReference>
<feature type="domain" description="Glycosyltransferase subfamily 4-like N-terminal" evidence="2">
    <location>
        <begin position="44"/>
        <end position="249"/>
    </location>
</feature>
<evidence type="ECO:0000313" key="4">
    <source>
        <dbReference type="Proteomes" id="UP000251205"/>
    </source>
</evidence>
<evidence type="ECO:0000259" key="2">
    <source>
        <dbReference type="Pfam" id="PF13439"/>
    </source>
</evidence>
<accession>A0A329Y0E6</accession>
<dbReference type="Proteomes" id="UP000251205">
    <property type="component" value="Unassembled WGS sequence"/>
</dbReference>
<reference evidence="3 4" key="1">
    <citation type="submission" date="2018-06" db="EMBL/GenBank/DDBJ databases">
        <title>Whole Genome Sequence of an efficient microsymbiont, Rhizobium tropici.</title>
        <authorList>
            <person name="Srinivasan R."/>
            <person name="Singh H.V."/>
            <person name="Srivastava R."/>
            <person name="Kumari B."/>
            <person name="Radhakrishna A."/>
        </authorList>
    </citation>
    <scope>NUCLEOTIDE SEQUENCE [LARGE SCALE GENOMIC DNA]</scope>
    <source>
        <strain evidence="3 4">IGFRI Rhizo-19</strain>
    </source>
</reference>
<dbReference type="GO" id="GO:0016757">
    <property type="term" value="F:glycosyltransferase activity"/>
    <property type="evidence" value="ECO:0007669"/>
    <property type="project" value="InterPro"/>
</dbReference>
<dbReference type="Pfam" id="PF13439">
    <property type="entry name" value="Glyco_transf_4"/>
    <property type="match status" value="1"/>
</dbReference>
<keyword evidence="3" id="KW-0808">Transferase</keyword>
<dbReference type="CDD" id="cd03801">
    <property type="entry name" value="GT4_PimA-like"/>
    <property type="match status" value="1"/>
</dbReference>
<sequence>MLSHCAICSRAGWRHRISKRWNSAVVPPFGLDRVVVINDRSVRVGGASNLAVLSADLLQKAGVAVTYFAGDDAGSDPPAPETVNLAARPLMQQSRLGAFASGLYSRQAHASLKDLISRVDTEGTIYHVHGWSKILSPSIFRALWPVRERVVLHAHDYFLSCPNGGFANYRKNQVCPLAPMSMACLTTNCDKRGYHEKIWRSARHLVREHYYPVRQVAANIVVVHQRMRDYFERGQVQTSNIETIRNPVEPFLARPTDPWKKRDFFFVGRLEPEKGFEDAAIAARLAGVKLHIIGDGAGRARLEKDFPEVIIHGWKSKDEMRAILEEARALVVSSRVPEPFGLAALEAVTSGIPVILPDAALLGEEIAMLGCGLTFQSGKVETLASGIRRLASDDMLLRLMSVNCIRRSGDLAHTPASWLEALLKLYDGVLQRANTVGMRPGIVMDTDIPAAGRLIEERS</sequence>
<dbReference type="PANTHER" id="PTHR45947:SF3">
    <property type="entry name" value="SULFOQUINOVOSYL TRANSFERASE SQD2"/>
    <property type="match status" value="1"/>
</dbReference>
<name>A0A329Y0E6_RHITR</name>
<proteinExistence type="predicted"/>
<dbReference type="InterPro" id="IPR028098">
    <property type="entry name" value="Glyco_trans_4-like_N"/>
</dbReference>
<evidence type="ECO:0000313" key="3">
    <source>
        <dbReference type="EMBL" id="RAX37399.1"/>
    </source>
</evidence>
<evidence type="ECO:0000259" key="1">
    <source>
        <dbReference type="Pfam" id="PF00534"/>
    </source>
</evidence>
<dbReference type="SUPFAM" id="SSF53756">
    <property type="entry name" value="UDP-Glycosyltransferase/glycogen phosphorylase"/>
    <property type="match status" value="1"/>
</dbReference>
<organism evidence="3 4">
    <name type="scientific">Rhizobium tropici</name>
    <dbReference type="NCBI Taxonomy" id="398"/>
    <lineage>
        <taxon>Bacteria</taxon>
        <taxon>Pseudomonadati</taxon>
        <taxon>Pseudomonadota</taxon>
        <taxon>Alphaproteobacteria</taxon>
        <taxon>Hyphomicrobiales</taxon>
        <taxon>Rhizobiaceae</taxon>
        <taxon>Rhizobium/Agrobacterium group</taxon>
        <taxon>Rhizobium</taxon>
    </lineage>
</organism>